<proteinExistence type="predicted"/>
<dbReference type="STRING" id="553510.B1H19_35480"/>
<dbReference type="AlphaFoldDB" id="A0A1V0U148"/>
<gene>
    <name evidence="1" type="ORF">B1H19_35480</name>
</gene>
<evidence type="ECO:0000313" key="2">
    <source>
        <dbReference type="Proteomes" id="UP000192726"/>
    </source>
</evidence>
<dbReference type="Proteomes" id="UP000192726">
    <property type="component" value="Chromosome"/>
</dbReference>
<evidence type="ECO:0000313" key="1">
    <source>
        <dbReference type="EMBL" id="ARF58780.1"/>
    </source>
</evidence>
<name>A0A1V0U148_9ACTN</name>
<dbReference type="InterPro" id="IPR032722">
    <property type="entry name" value="Deaminase_XOO_2897"/>
</dbReference>
<evidence type="ECO:0008006" key="3">
    <source>
        <dbReference type="Google" id="ProtNLM"/>
    </source>
</evidence>
<organism evidence="1 2">
    <name type="scientific">Streptomyces gilvosporeus</name>
    <dbReference type="NCBI Taxonomy" id="553510"/>
    <lineage>
        <taxon>Bacteria</taxon>
        <taxon>Bacillati</taxon>
        <taxon>Actinomycetota</taxon>
        <taxon>Actinomycetes</taxon>
        <taxon>Kitasatosporales</taxon>
        <taxon>Streptomycetaceae</taxon>
        <taxon>Streptomyces</taxon>
    </lineage>
</organism>
<dbReference type="Pfam" id="PF14435">
    <property type="entry name" value="SUKH-4"/>
    <property type="match status" value="1"/>
</dbReference>
<keyword evidence="2" id="KW-1185">Reference proteome</keyword>
<sequence length="290" mass="31163">MTTPASGRRGGLPARRWSSARLEGLGVPSPLRDLLAASGLPETVGPYFSAAPEPLPLTRYATEARLPQPFGEVRGFWYLGDDRAEQICCAPEGEVVSTSCGGTHPTRLVNTTVRTWLSCLAELGRLLQDLLSDPVSPDAEAAVARFQERLTALDPEAMADEEHWWPLLTDDLRLTTSVDSSGIFEFRTATGAARTVSGYTVPGQGHALRRLGGELLKRGIAPERVTRAHADLEPCALPGCYCAEWLATTFPGAEVTYSFGYGPSAADREAGIGELVAFIEDAGDEEESKE</sequence>
<dbReference type="InterPro" id="IPR025851">
    <property type="entry name" value="SUKH-4"/>
</dbReference>
<dbReference type="EMBL" id="CP020569">
    <property type="protein sequence ID" value="ARF58780.1"/>
    <property type="molecule type" value="Genomic_DNA"/>
</dbReference>
<dbReference type="KEGG" id="sgv:B1H19_35480"/>
<reference evidence="1 2" key="1">
    <citation type="submission" date="2017-04" db="EMBL/GenBank/DDBJ databases">
        <title>Complete Genome Sequence of Streptomyces gilvosporeus F607, a Capable Producer of Natamycin.</title>
        <authorList>
            <person name="Zong G."/>
            <person name="Zhong C."/>
            <person name="Fu J."/>
            <person name="Qin R."/>
            <person name="Cao G."/>
        </authorList>
    </citation>
    <scope>NUCLEOTIDE SEQUENCE [LARGE SCALE GENOMIC DNA]</scope>
    <source>
        <strain evidence="1 2">F607</strain>
    </source>
</reference>
<accession>A0A1V0U148</accession>
<dbReference type="RefSeq" id="WP_083108972.1">
    <property type="nucleotide sequence ID" value="NZ_CP020569.1"/>
</dbReference>
<dbReference type="Pfam" id="PF14440">
    <property type="entry name" value="XOO_2897-deam"/>
    <property type="match status" value="1"/>
</dbReference>
<protein>
    <recommendedName>
        <fullName evidence="3">SUKH-4 immunity protein of toxin-antitoxin system</fullName>
    </recommendedName>
</protein>